<dbReference type="Proteomes" id="UP000177067">
    <property type="component" value="Unassembled WGS sequence"/>
</dbReference>
<evidence type="ECO:0000256" key="1">
    <source>
        <dbReference type="SAM" id="Phobius"/>
    </source>
</evidence>
<evidence type="ECO:0000313" key="3">
    <source>
        <dbReference type="EMBL" id="OGH58661.1"/>
    </source>
</evidence>
<dbReference type="Pfam" id="PF05523">
    <property type="entry name" value="FdtA"/>
    <property type="match status" value="1"/>
</dbReference>
<gene>
    <name evidence="3" type="ORF">A2725_03105</name>
</gene>
<feature type="domain" description="Sugar 3,4-ketoisomerase QdtA cupin" evidence="2">
    <location>
        <begin position="47"/>
        <end position="142"/>
    </location>
</feature>
<dbReference type="EMBL" id="MFPS01000009">
    <property type="protein sequence ID" value="OGH58661.1"/>
    <property type="molecule type" value="Genomic_DNA"/>
</dbReference>
<evidence type="ECO:0000259" key="2">
    <source>
        <dbReference type="Pfam" id="PF05523"/>
    </source>
</evidence>
<reference evidence="3 4" key="1">
    <citation type="journal article" date="2016" name="Nat. Commun.">
        <title>Thousands of microbial genomes shed light on interconnected biogeochemical processes in an aquifer system.</title>
        <authorList>
            <person name="Anantharaman K."/>
            <person name="Brown C.T."/>
            <person name="Hug L.A."/>
            <person name="Sharon I."/>
            <person name="Castelle C.J."/>
            <person name="Probst A.J."/>
            <person name="Thomas B.C."/>
            <person name="Singh A."/>
            <person name="Wilkins M.J."/>
            <person name="Karaoz U."/>
            <person name="Brodie E.L."/>
            <person name="Williams K.H."/>
            <person name="Hubbard S.S."/>
            <person name="Banfield J.F."/>
        </authorList>
    </citation>
    <scope>NUCLEOTIDE SEQUENCE [LARGE SCALE GENOMIC DNA]</scope>
</reference>
<sequence length="151" mass="16818">MVKSAILKSGCLLRSPQVIVGKGEKGGILVVNEFEKLFPEVFSTGERIKRDYYIYNNTLELSVRGGHYHPLGKFELMTCKLGSVEVCLRYRDKTGNLLEERLFLSGAFPSVLLIVPLVWHSVSIGSNMVLNVLTNCEYEVGESIVGNPPVR</sequence>
<name>A0A1F6LH30_9BACT</name>
<proteinExistence type="predicted"/>
<evidence type="ECO:0000313" key="4">
    <source>
        <dbReference type="Proteomes" id="UP000177067"/>
    </source>
</evidence>
<keyword evidence="1" id="KW-0812">Transmembrane</keyword>
<organism evidence="3 4">
    <name type="scientific">Candidatus Magasanikbacteria bacterium RIFCSPHIGHO2_01_FULL_33_34</name>
    <dbReference type="NCBI Taxonomy" id="1798671"/>
    <lineage>
        <taxon>Bacteria</taxon>
        <taxon>Candidatus Magasanikiibacteriota</taxon>
    </lineage>
</organism>
<feature type="transmembrane region" description="Helical" evidence="1">
    <location>
        <begin position="102"/>
        <end position="122"/>
    </location>
</feature>
<dbReference type="InterPro" id="IPR014710">
    <property type="entry name" value="RmlC-like_jellyroll"/>
</dbReference>
<accession>A0A1F6LH30</accession>
<protein>
    <recommendedName>
        <fullName evidence="2">Sugar 3,4-ketoisomerase QdtA cupin domain-containing protein</fullName>
    </recommendedName>
</protein>
<dbReference type="InterPro" id="IPR008894">
    <property type="entry name" value="QdtA_cupin_dom"/>
</dbReference>
<comment type="caution">
    <text evidence="3">The sequence shown here is derived from an EMBL/GenBank/DDBJ whole genome shotgun (WGS) entry which is preliminary data.</text>
</comment>
<keyword evidence="1" id="KW-0472">Membrane</keyword>
<dbReference type="Gene3D" id="2.60.120.10">
    <property type="entry name" value="Jelly Rolls"/>
    <property type="match status" value="1"/>
</dbReference>
<dbReference type="AlphaFoldDB" id="A0A1F6LH30"/>
<keyword evidence="1" id="KW-1133">Transmembrane helix</keyword>